<feature type="domain" description="Retrotransposon Copia-like N-terminal" evidence="1">
    <location>
        <begin position="11"/>
        <end position="54"/>
    </location>
</feature>
<protein>
    <recommendedName>
        <fullName evidence="1">Retrotransposon Copia-like N-terminal domain-containing protein</fullName>
    </recommendedName>
</protein>
<gene>
    <name evidence="2" type="ORF">L3X38_018094</name>
</gene>
<accession>A0AAD4WB44</accession>
<evidence type="ECO:0000259" key="1">
    <source>
        <dbReference type="Pfam" id="PF14244"/>
    </source>
</evidence>
<sequence length="117" mass="13355">MDHTNPYFLQSLDHLGLVIVSQPLDGDNYSTWRRTITISLSAKNKLGFADGTIKSLSKKDSKYPLWRRCNNMVMAWLLNYLTPALANSVIYADTLAEIWSDLQDRFSHGNLTCVFQI</sequence>
<dbReference type="Pfam" id="PF14244">
    <property type="entry name" value="Retrotran_gag_3"/>
    <property type="match status" value="1"/>
</dbReference>
<dbReference type="AlphaFoldDB" id="A0AAD4WB44"/>
<name>A0AAD4WB44_PRUDU</name>
<dbReference type="InterPro" id="IPR029472">
    <property type="entry name" value="Copia-like_N"/>
</dbReference>
<proteinExistence type="predicted"/>
<evidence type="ECO:0000313" key="2">
    <source>
        <dbReference type="EMBL" id="KAI5338822.1"/>
    </source>
</evidence>
<dbReference type="EMBL" id="JAJFAZ020000003">
    <property type="protein sequence ID" value="KAI5338822.1"/>
    <property type="molecule type" value="Genomic_DNA"/>
</dbReference>
<comment type="caution">
    <text evidence="2">The sequence shown here is derived from an EMBL/GenBank/DDBJ whole genome shotgun (WGS) entry which is preliminary data.</text>
</comment>
<keyword evidence="3" id="KW-1185">Reference proteome</keyword>
<organism evidence="2 3">
    <name type="scientific">Prunus dulcis</name>
    <name type="common">Almond</name>
    <name type="synonym">Amygdalus dulcis</name>
    <dbReference type="NCBI Taxonomy" id="3755"/>
    <lineage>
        <taxon>Eukaryota</taxon>
        <taxon>Viridiplantae</taxon>
        <taxon>Streptophyta</taxon>
        <taxon>Embryophyta</taxon>
        <taxon>Tracheophyta</taxon>
        <taxon>Spermatophyta</taxon>
        <taxon>Magnoliopsida</taxon>
        <taxon>eudicotyledons</taxon>
        <taxon>Gunneridae</taxon>
        <taxon>Pentapetalae</taxon>
        <taxon>rosids</taxon>
        <taxon>fabids</taxon>
        <taxon>Rosales</taxon>
        <taxon>Rosaceae</taxon>
        <taxon>Amygdaloideae</taxon>
        <taxon>Amygdaleae</taxon>
        <taxon>Prunus</taxon>
    </lineage>
</organism>
<evidence type="ECO:0000313" key="3">
    <source>
        <dbReference type="Proteomes" id="UP001054821"/>
    </source>
</evidence>
<dbReference type="Proteomes" id="UP001054821">
    <property type="component" value="Chromosome 3"/>
</dbReference>
<reference evidence="2 3" key="1">
    <citation type="journal article" date="2022" name="G3 (Bethesda)">
        <title>Whole-genome sequence and methylome profiling of the almond [Prunus dulcis (Mill.) D.A. Webb] cultivar 'Nonpareil'.</title>
        <authorList>
            <person name="D'Amico-Willman K.M."/>
            <person name="Ouma W.Z."/>
            <person name="Meulia T."/>
            <person name="Sideli G.M."/>
            <person name="Gradziel T.M."/>
            <person name="Fresnedo-Ramirez J."/>
        </authorList>
    </citation>
    <scope>NUCLEOTIDE SEQUENCE [LARGE SCALE GENOMIC DNA]</scope>
    <source>
        <strain evidence="2">Clone GOH B32 T37-40</strain>
    </source>
</reference>
<dbReference type="PANTHER" id="PTHR37610">
    <property type="entry name" value="CCHC-TYPE DOMAIN-CONTAINING PROTEIN"/>
    <property type="match status" value="1"/>
</dbReference>
<dbReference type="PANTHER" id="PTHR37610:SF100">
    <property type="entry name" value="COPIA-LIKE POLYPROTEIN_RETROTRANSPOSON"/>
    <property type="match status" value="1"/>
</dbReference>